<gene>
    <name evidence="1" type="ORF">CFBP5477_007740</name>
</gene>
<evidence type="ECO:0000313" key="1">
    <source>
        <dbReference type="EMBL" id="WHA39748.1"/>
    </source>
</evidence>
<dbReference type="EMBL" id="CP124733">
    <property type="protein sequence ID" value="WHA39748.1"/>
    <property type="molecule type" value="Genomic_DNA"/>
</dbReference>
<organism evidence="1 2">
    <name type="scientific">Agrobacterium larrymoorei</name>
    <dbReference type="NCBI Taxonomy" id="160699"/>
    <lineage>
        <taxon>Bacteria</taxon>
        <taxon>Pseudomonadati</taxon>
        <taxon>Pseudomonadota</taxon>
        <taxon>Alphaproteobacteria</taxon>
        <taxon>Hyphomicrobiales</taxon>
        <taxon>Rhizobiaceae</taxon>
        <taxon>Rhizobium/Agrobacterium group</taxon>
        <taxon>Agrobacterium</taxon>
    </lineage>
</organism>
<proteinExistence type="predicted"/>
<dbReference type="AlphaFoldDB" id="A0AAF0KCD5"/>
<sequence length="118" mass="13295">MFYGVVAAASIFATTPVEAMDDKSFACMTMQYWLSRNAIEERDVFSDISEKCSLSDEQMDEVGEFVETVEAVSYGGGREFLQGVYGPERAKLFEDVTRETIRVIEISNANLMKRMPIP</sequence>
<accession>A0AAF0KCD5</accession>
<dbReference type="RefSeq" id="WP_137394314.1">
    <property type="nucleotide sequence ID" value="NZ_CP124733.1"/>
</dbReference>
<name>A0AAF0KCD5_9HYPH</name>
<dbReference type="Proteomes" id="UP000298664">
    <property type="component" value="Chromosome Circular"/>
</dbReference>
<evidence type="ECO:0000313" key="2">
    <source>
        <dbReference type="Proteomes" id="UP000298664"/>
    </source>
</evidence>
<reference evidence="1" key="1">
    <citation type="submission" date="2023-05" db="EMBL/GenBank/DDBJ databases">
        <title>Complete genome sequence of Agrobacterium larrymoorei CFBP5477.</title>
        <authorList>
            <person name="Yen H.-C."/>
            <person name="Chou L."/>
            <person name="Lin Y.-C."/>
            <person name="Lai E.-M."/>
            <person name="Kuo C.-H."/>
        </authorList>
    </citation>
    <scope>NUCLEOTIDE SEQUENCE</scope>
    <source>
        <strain evidence="1">CFBP5477</strain>
    </source>
</reference>
<protein>
    <submittedName>
        <fullName evidence="1">Uncharacterized protein</fullName>
    </submittedName>
</protein>